<dbReference type="Gramene" id="OIS98570">
    <property type="protein sequence ID" value="OIS98570"/>
    <property type="gene ID" value="A4A49_20295"/>
</dbReference>
<protein>
    <submittedName>
        <fullName evidence="2">Uncharacterized protein</fullName>
    </submittedName>
</protein>
<keyword evidence="3" id="KW-1185">Reference proteome</keyword>
<accession>A0A1J6II47</accession>
<evidence type="ECO:0000256" key="1">
    <source>
        <dbReference type="SAM" id="MobiDB-lite"/>
    </source>
</evidence>
<comment type="caution">
    <text evidence="2">The sequence shown here is derived from an EMBL/GenBank/DDBJ whole genome shotgun (WGS) entry which is preliminary data.</text>
</comment>
<gene>
    <name evidence="2" type="ORF">A4A49_20295</name>
</gene>
<dbReference type="EMBL" id="MJEQ01037191">
    <property type="protein sequence ID" value="OIS98570.1"/>
    <property type="molecule type" value="Genomic_DNA"/>
</dbReference>
<feature type="non-terminal residue" evidence="2">
    <location>
        <position position="1"/>
    </location>
</feature>
<evidence type="ECO:0000313" key="3">
    <source>
        <dbReference type="Proteomes" id="UP000187609"/>
    </source>
</evidence>
<name>A0A1J6II47_NICAT</name>
<proteinExistence type="predicted"/>
<feature type="compositionally biased region" description="Polar residues" evidence="1">
    <location>
        <begin position="413"/>
        <end position="435"/>
    </location>
</feature>
<organism evidence="2 3">
    <name type="scientific">Nicotiana attenuata</name>
    <name type="common">Coyote tobacco</name>
    <dbReference type="NCBI Taxonomy" id="49451"/>
    <lineage>
        <taxon>Eukaryota</taxon>
        <taxon>Viridiplantae</taxon>
        <taxon>Streptophyta</taxon>
        <taxon>Embryophyta</taxon>
        <taxon>Tracheophyta</taxon>
        <taxon>Spermatophyta</taxon>
        <taxon>Magnoliopsida</taxon>
        <taxon>eudicotyledons</taxon>
        <taxon>Gunneridae</taxon>
        <taxon>Pentapetalae</taxon>
        <taxon>asterids</taxon>
        <taxon>lamiids</taxon>
        <taxon>Solanales</taxon>
        <taxon>Solanaceae</taxon>
        <taxon>Nicotianoideae</taxon>
        <taxon>Nicotianeae</taxon>
        <taxon>Nicotiana</taxon>
    </lineage>
</organism>
<feature type="region of interest" description="Disordered" evidence="1">
    <location>
        <begin position="331"/>
        <end position="355"/>
    </location>
</feature>
<sequence length="450" mass="47123">EGVEKESDQSGDKGVECAKVVDGNRAGVESTAVNVTGKKGSGDAGQNYVSGASVPVAEALARVVQDLMTTKNTMLDRGLSGESKDAAIESGQLQLMMDDSTLATSVRAIFDKNNAAVAELGQLDKVKKQPSHVGSQLEASATLNTTGRRPNDGLIKTTVAQDTAIQDEEQQIEDGDASCSAAATGVEPVVGHLKARQEQTNNQQVQGEKKKGTGIVEASALETAGDTAGGLKPTVTLDFEASKFAAPTGSKVLNVKDNSIAKDVGQVLPRQSATAPNKSNINSSKWTVVNKSTSKKQSTGVQNQIVPSNVHWVLNSFDAFVNEGEHVTKEAENREQQMGEGTRSIGGNTSSTGNEKQQINAEDIGARLVIATGDNHTGEASQVPDVPISTMNISNTDLTKMVENAQAAMMMNTTPKNGQPQAPGSNTQQQTSKNTGGRLIISKDIVPVDV</sequence>
<feature type="region of interest" description="Disordered" evidence="1">
    <location>
        <begin position="413"/>
        <end position="438"/>
    </location>
</feature>
<evidence type="ECO:0000313" key="2">
    <source>
        <dbReference type="EMBL" id="OIS98570.1"/>
    </source>
</evidence>
<dbReference type="Proteomes" id="UP000187609">
    <property type="component" value="Unassembled WGS sequence"/>
</dbReference>
<reference evidence="2" key="1">
    <citation type="submission" date="2016-11" db="EMBL/GenBank/DDBJ databases">
        <title>The genome of Nicotiana attenuata.</title>
        <authorList>
            <person name="Xu S."/>
            <person name="Brockmoeller T."/>
            <person name="Gaquerel E."/>
            <person name="Navarro A."/>
            <person name="Kuhl H."/>
            <person name="Gase K."/>
            <person name="Ling Z."/>
            <person name="Zhou W."/>
            <person name="Kreitzer C."/>
            <person name="Stanke M."/>
            <person name="Tang H."/>
            <person name="Lyons E."/>
            <person name="Pandey P."/>
            <person name="Pandey S.P."/>
            <person name="Timmermann B."/>
            <person name="Baldwin I.T."/>
        </authorList>
    </citation>
    <scope>NUCLEOTIDE SEQUENCE [LARGE SCALE GENOMIC DNA]</scope>
    <source>
        <strain evidence="2">UT</strain>
    </source>
</reference>
<feature type="compositionally biased region" description="Polar residues" evidence="1">
    <location>
        <begin position="345"/>
        <end position="355"/>
    </location>
</feature>
<dbReference type="AlphaFoldDB" id="A0A1J6II47"/>